<dbReference type="Pfam" id="PF09678">
    <property type="entry name" value="Caa3_CtaG"/>
    <property type="match status" value="1"/>
</dbReference>
<evidence type="ECO:0000256" key="3">
    <source>
        <dbReference type="ARBA" id="ARBA00022692"/>
    </source>
</evidence>
<proteinExistence type="predicted"/>
<sequence length="265" mass="30326">MRALLFEVMLLIEENVWNIPLLICFLILFGLYLFFITKIKSITINPKQPILFLIGLSLLYLSTGSPLATLSHLSFSTHMLQMSVQYFIIPPLLLLGGFSLISYTSKIIKINNFPLAPKASLVIFAGLFLVYHLPITSYFLSQNSTVQNIYMTLLLIFSLRMWWPIISTFYTKQEKKSYALLSAILISPACLMFILYALIDETQNPFLNHSIAHLCVSPQFMSHLLPSIFNTKYDQMIAGTLMLGVHKLGIMLTFLLRYHDKVEKE</sequence>
<dbReference type="STRING" id="571933.SAMN05216362_13322"/>
<keyword evidence="3 6" id="KW-0812">Transmembrane</keyword>
<feature type="transmembrane region" description="Helical" evidence="6">
    <location>
        <begin position="236"/>
        <end position="256"/>
    </location>
</feature>
<comment type="subcellular location">
    <subcellularLocation>
        <location evidence="1">Cell membrane</location>
        <topology evidence="1">Multi-pass membrane protein</topology>
    </subcellularLocation>
</comment>
<keyword evidence="8" id="KW-1185">Reference proteome</keyword>
<evidence type="ECO:0000256" key="4">
    <source>
        <dbReference type="ARBA" id="ARBA00022989"/>
    </source>
</evidence>
<evidence type="ECO:0000256" key="6">
    <source>
        <dbReference type="SAM" id="Phobius"/>
    </source>
</evidence>
<dbReference type="GO" id="GO:0005886">
    <property type="term" value="C:plasma membrane"/>
    <property type="evidence" value="ECO:0007669"/>
    <property type="project" value="UniProtKB-SubCell"/>
</dbReference>
<feature type="transmembrane region" description="Helical" evidence="6">
    <location>
        <begin position="115"/>
        <end position="135"/>
    </location>
</feature>
<keyword evidence="4 6" id="KW-1133">Transmembrane helix</keyword>
<keyword evidence="5 6" id="KW-0472">Membrane</keyword>
<protein>
    <submittedName>
        <fullName evidence="7">Putative membrane protein/putative membrane protein</fullName>
    </submittedName>
</protein>
<feature type="transmembrane region" description="Helical" evidence="6">
    <location>
        <begin position="49"/>
        <end position="71"/>
    </location>
</feature>
<keyword evidence="2" id="KW-1003">Cell membrane</keyword>
<dbReference type="OrthoDB" id="128422at2"/>
<accession>A0A1H9JVB2</accession>
<evidence type="ECO:0000313" key="8">
    <source>
        <dbReference type="Proteomes" id="UP000199427"/>
    </source>
</evidence>
<evidence type="ECO:0000256" key="5">
    <source>
        <dbReference type="ARBA" id="ARBA00023136"/>
    </source>
</evidence>
<evidence type="ECO:0000256" key="2">
    <source>
        <dbReference type="ARBA" id="ARBA00022475"/>
    </source>
</evidence>
<name>A0A1H9JVB2_9BACI</name>
<evidence type="ECO:0000256" key="1">
    <source>
        <dbReference type="ARBA" id="ARBA00004651"/>
    </source>
</evidence>
<dbReference type="Proteomes" id="UP000199427">
    <property type="component" value="Unassembled WGS sequence"/>
</dbReference>
<feature type="transmembrane region" description="Helical" evidence="6">
    <location>
        <begin position="178"/>
        <end position="199"/>
    </location>
</feature>
<dbReference type="EMBL" id="FOES01000033">
    <property type="protein sequence ID" value="SEQ90717.1"/>
    <property type="molecule type" value="Genomic_DNA"/>
</dbReference>
<organism evidence="7 8">
    <name type="scientific">Piscibacillus halophilus</name>
    <dbReference type="NCBI Taxonomy" id="571933"/>
    <lineage>
        <taxon>Bacteria</taxon>
        <taxon>Bacillati</taxon>
        <taxon>Bacillota</taxon>
        <taxon>Bacilli</taxon>
        <taxon>Bacillales</taxon>
        <taxon>Bacillaceae</taxon>
        <taxon>Piscibacillus</taxon>
    </lineage>
</organism>
<feature type="transmembrane region" description="Helical" evidence="6">
    <location>
        <begin position="83"/>
        <end position="103"/>
    </location>
</feature>
<dbReference type="RefSeq" id="WP_091774752.1">
    <property type="nucleotide sequence ID" value="NZ_FOES01000033.1"/>
</dbReference>
<feature type="transmembrane region" description="Helical" evidence="6">
    <location>
        <begin position="16"/>
        <end position="37"/>
    </location>
</feature>
<reference evidence="7 8" key="1">
    <citation type="submission" date="2016-10" db="EMBL/GenBank/DDBJ databases">
        <authorList>
            <person name="de Groot N.N."/>
        </authorList>
    </citation>
    <scope>NUCLEOTIDE SEQUENCE [LARGE SCALE GENOMIC DNA]</scope>
    <source>
        <strain evidence="7 8">DSM 21633</strain>
    </source>
</reference>
<evidence type="ECO:0000313" key="7">
    <source>
        <dbReference type="EMBL" id="SEQ90717.1"/>
    </source>
</evidence>
<dbReference type="AlphaFoldDB" id="A0A1H9JVB2"/>
<feature type="transmembrane region" description="Helical" evidence="6">
    <location>
        <begin position="147"/>
        <end position="166"/>
    </location>
</feature>
<dbReference type="InterPro" id="IPR019108">
    <property type="entry name" value="Caa3_assmbl_CtaG-rel"/>
</dbReference>
<gene>
    <name evidence="7" type="ORF">SAMN05216362_13322</name>
</gene>